<evidence type="ECO:0000313" key="3">
    <source>
        <dbReference type="EMBL" id="RHY78424.1"/>
    </source>
</evidence>
<feature type="region of interest" description="Disordered" evidence="1">
    <location>
        <begin position="102"/>
        <end position="124"/>
    </location>
</feature>
<keyword evidence="2" id="KW-1133">Transmembrane helix</keyword>
<reference evidence="3 4" key="1">
    <citation type="submission" date="2018-08" db="EMBL/GenBank/DDBJ databases">
        <title>Aphanomyces genome sequencing and annotation.</title>
        <authorList>
            <person name="Minardi D."/>
            <person name="Oidtmann B."/>
            <person name="Van Der Giezen M."/>
            <person name="Studholme D.J."/>
        </authorList>
    </citation>
    <scope>NUCLEOTIDE SEQUENCE [LARGE SCALE GENOMIC DNA]</scope>
    <source>
        <strain evidence="3 4">D2</strain>
    </source>
</reference>
<dbReference type="Proteomes" id="UP000266643">
    <property type="component" value="Unassembled WGS sequence"/>
</dbReference>
<feature type="non-terminal residue" evidence="3">
    <location>
        <position position="1"/>
    </location>
</feature>
<comment type="caution">
    <text evidence="3">The sequence shown here is derived from an EMBL/GenBank/DDBJ whole genome shotgun (WGS) entry which is preliminary data.</text>
</comment>
<proteinExistence type="predicted"/>
<accession>A0A397EA69</accession>
<sequence>KSETKFDTRDSADCTVVSILSLTIAASNLDVSTGSQSLAPRKKTFQSSSVSSWLAFPIPQNTMRSTDNGSCMRSAARAGSGHHPCAVPSRCIGHLVEPIDGLNARDRGGSRGTCNSGHRGRQDGMPMGASHTSHLIQLLAVLDRLVGSLVQTFLAGLSLLVLCMQLLDEDLLLAALLIMLIHQPIVHFHLFLRMQLLLMMQVHHLLLGMSRLGADSILHVV</sequence>
<protein>
    <submittedName>
        <fullName evidence="3">Uncharacterized protein</fullName>
    </submittedName>
</protein>
<feature type="transmembrane region" description="Helical" evidence="2">
    <location>
        <begin position="145"/>
        <end position="167"/>
    </location>
</feature>
<dbReference type="VEuPathDB" id="FungiDB:H257_18095"/>
<gene>
    <name evidence="3" type="ORF">DYB30_009546</name>
</gene>
<evidence type="ECO:0000256" key="1">
    <source>
        <dbReference type="SAM" id="MobiDB-lite"/>
    </source>
</evidence>
<evidence type="ECO:0000256" key="2">
    <source>
        <dbReference type="SAM" id="Phobius"/>
    </source>
</evidence>
<organism evidence="3 4">
    <name type="scientific">Aphanomyces astaci</name>
    <name type="common">Crayfish plague agent</name>
    <dbReference type="NCBI Taxonomy" id="112090"/>
    <lineage>
        <taxon>Eukaryota</taxon>
        <taxon>Sar</taxon>
        <taxon>Stramenopiles</taxon>
        <taxon>Oomycota</taxon>
        <taxon>Saprolegniomycetes</taxon>
        <taxon>Saprolegniales</taxon>
        <taxon>Verrucalvaceae</taxon>
        <taxon>Aphanomyces</taxon>
    </lineage>
</organism>
<dbReference type="AlphaFoldDB" id="A0A397EA69"/>
<dbReference type="EMBL" id="QUTD01001111">
    <property type="protein sequence ID" value="RHY78424.1"/>
    <property type="molecule type" value="Genomic_DNA"/>
</dbReference>
<keyword evidence="2" id="KW-0472">Membrane</keyword>
<keyword evidence="2" id="KW-0812">Transmembrane</keyword>
<evidence type="ECO:0000313" key="4">
    <source>
        <dbReference type="Proteomes" id="UP000266643"/>
    </source>
</evidence>
<name>A0A397EA69_APHAT</name>
<feature type="transmembrane region" description="Helical" evidence="2">
    <location>
        <begin position="173"/>
        <end position="192"/>
    </location>
</feature>